<accession>A0ABV9C5V3</accession>
<dbReference type="InterPro" id="IPR021488">
    <property type="entry name" value="DUF3142"/>
</dbReference>
<dbReference type="EMBL" id="JBHSGA010000020">
    <property type="protein sequence ID" value="MFC4528416.1"/>
    <property type="molecule type" value="Genomic_DNA"/>
</dbReference>
<organism evidence="1 2">
    <name type="scientific">Dyella halodurans</name>
    <dbReference type="NCBI Taxonomy" id="1920171"/>
    <lineage>
        <taxon>Bacteria</taxon>
        <taxon>Pseudomonadati</taxon>
        <taxon>Pseudomonadota</taxon>
        <taxon>Gammaproteobacteria</taxon>
        <taxon>Lysobacterales</taxon>
        <taxon>Rhodanobacteraceae</taxon>
        <taxon>Dyella</taxon>
    </lineage>
</organism>
<proteinExistence type="predicted"/>
<dbReference type="Proteomes" id="UP001595961">
    <property type="component" value="Unassembled WGS sequence"/>
</dbReference>
<dbReference type="PROSITE" id="PS51257">
    <property type="entry name" value="PROKAR_LIPOPROTEIN"/>
    <property type="match status" value="1"/>
</dbReference>
<sequence length="407" mass="43939">MSSRITRLLCRLPWSLAGVVVFAAALAACSGRKVALSNDAYVWQRQWTPSLTQAVRQSNDVVTEWRVLAGQLDEQGNWRTFSPDWVALAATGKPVVSVVRIEAQLAPWDDATLLAEIQPLLDAWRGHGLTLAGVEIDCDCATERLPAYAEFLAALRARMKPGERLSITASPSWLGSTALDGVLAQADEAVLQVHAVQSPRAGLFNPSTARASMADFASRTHKPWRVALPTYGMRGSVDEQGRITTIESEQSTWVAGASASELFADPQAMQRFVAAMESDAPRGLAGIAWFRLPTDDDRRAWSLATWRAVLARLPLKASLLGVARSKGGSALQDLVLINTGNADVSLPLLVRVNAACDTADGINGYTLLRTARGLFLQRTQGGLLRAGHQLNIGWLRCGRGTAALHIE</sequence>
<dbReference type="RefSeq" id="WP_266148261.1">
    <property type="nucleotide sequence ID" value="NZ_CP064028.1"/>
</dbReference>
<evidence type="ECO:0000313" key="1">
    <source>
        <dbReference type="EMBL" id="MFC4528416.1"/>
    </source>
</evidence>
<keyword evidence="2" id="KW-1185">Reference proteome</keyword>
<protein>
    <submittedName>
        <fullName evidence="1">DUF3142 domain-containing protein</fullName>
    </submittedName>
</protein>
<reference evidence="2" key="1">
    <citation type="journal article" date="2019" name="Int. J. Syst. Evol. Microbiol.">
        <title>The Global Catalogue of Microorganisms (GCM) 10K type strain sequencing project: providing services to taxonomists for standard genome sequencing and annotation.</title>
        <authorList>
            <consortium name="The Broad Institute Genomics Platform"/>
            <consortium name="The Broad Institute Genome Sequencing Center for Infectious Disease"/>
            <person name="Wu L."/>
            <person name="Ma J."/>
        </authorList>
    </citation>
    <scope>NUCLEOTIDE SEQUENCE [LARGE SCALE GENOMIC DNA]</scope>
    <source>
        <strain evidence="2">CCM 4481</strain>
    </source>
</reference>
<comment type="caution">
    <text evidence="1">The sequence shown here is derived from an EMBL/GenBank/DDBJ whole genome shotgun (WGS) entry which is preliminary data.</text>
</comment>
<dbReference type="Pfam" id="PF11340">
    <property type="entry name" value="DUF3142"/>
    <property type="match status" value="1"/>
</dbReference>
<name>A0ABV9C5V3_9GAMM</name>
<evidence type="ECO:0000313" key="2">
    <source>
        <dbReference type="Proteomes" id="UP001595961"/>
    </source>
</evidence>
<gene>
    <name evidence="1" type="ORF">ACFO5W_17355</name>
</gene>